<feature type="coiled-coil region" evidence="1">
    <location>
        <begin position="371"/>
        <end position="433"/>
    </location>
</feature>
<feature type="compositionally biased region" description="Basic and acidic residues" evidence="2">
    <location>
        <begin position="840"/>
        <end position="857"/>
    </location>
</feature>
<feature type="region of interest" description="Disordered" evidence="2">
    <location>
        <begin position="438"/>
        <end position="462"/>
    </location>
</feature>
<feature type="region of interest" description="Disordered" evidence="2">
    <location>
        <begin position="840"/>
        <end position="862"/>
    </location>
</feature>
<keyword evidence="4" id="KW-1185">Reference proteome</keyword>
<evidence type="ECO:0000313" key="3">
    <source>
        <dbReference type="EMBL" id="EQC39196.1"/>
    </source>
</evidence>
<dbReference type="AlphaFoldDB" id="T0QWX7"/>
<evidence type="ECO:0000256" key="1">
    <source>
        <dbReference type="SAM" id="Coils"/>
    </source>
</evidence>
<evidence type="ECO:0000313" key="4">
    <source>
        <dbReference type="Proteomes" id="UP000030762"/>
    </source>
</evidence>
<proteinExistence type="predicted"/>
<dbReference type="GeneID" id="19944128"/>
<feature type="compositionally biased region" description="Low complexity" evidence="2">
    <location>
        <begin position="439"/>
        <end position="457"/>
    </location>
</feature>
<reference evidence="3 4" key="1">
    <citation type="submission" date="2012-04" db="EMBL/GenBank/DDBJ databases">
        <title>The Genome Sequence of Saprolegnia declina VS20.</title>
        <authorList>
            <consortium name="The Broad Institute Genome Sequencing Platform"/>
            <person name="Russ C."/>
            <person name="Nusbaum C."/>
            <person name="Tyler B."/>
            <person name="van West P."/>
            <person name="Dieguez-Uribeondo J."/>
            <person name="de Bruijn I."/>
            <person name="Tripathy S."/>
            <person name="Jiang R."/>
            <person name="Young S.K."/>
            <person name="Zeng Q."/>
            <person name="Gargeya S."/>
            <person name="Fitzgerald M."/>
            <person name="Haas B."/>
            <person name="Abouelleil A."/>
            <person name="Alvarado L."/>
            <person name="Arachchi H.M."/>
            <person name="Berlin A."/>
            <person name="Chapman S.B."/>
            <person name="Goldberg J."/>
            <person name="Griggs A."/>
            <person name="Gujja S."/>
            <person name="Hansen M."/>
            <person name="Howarth C."/>
            <person name="Imamovic A."/>
            <person name="Larimer J."/>
            <person name="McCowen C."/>
            <person name="Montmayeur A."/>
            <person name="Murphy C."/>
            <person name="Neiman D."/>
            <person name="Pearson M."/>
            <person name="Priest M."/>
            <person name="Roberts A."/>
            <person name="Saif S."/>
            <person name="Shea T."/>
            <person name="Sisk P."/>
            <person name="Sykes S."/>
            <person name="Wortman J."/>
            <person name="Nusbaum C."/>
            <person name="Birren B."/>
        </authorList>
    </citation>
    <scope>NUCLEOTIDE SEQUENCE [LARGE SCALE GENOMIC DNA]</scope>
    <source>
        <strain evidence="3 4">VS20</strain>
    </source>
</reference>
<dbReference type="Proteomes" id="UP000030762">
    <property type="component" value="Unassembled WGS sequence"/>
</dbReference>
<dbReference type="eggNOG" id="ENOG502RYJH">
    <property type="taxonomic scope" value="Eukaryota"/>
</dbReference>
<dbReference type="RefSeq" id="XP_008607257.1">
    <property type="nucleotide sequence ID" value="XM_008609035.1"/>
</dbReference>
<feature type="region of interest" description="Disordered" evidence="2">
    <location>
        <begin position="1080"/>
        <end position="1109"/>
    </location>
</feature>
<accession>T0QWX7</accession>
<evidence type="ECO:0000256" key="2">
    <source>
        <dbReference type="SAM" id="MobiDB-lite"/>
    </source>
</evidence>
<dbReference type="VEuPathDB" id="FungiDB:SDRG_03401"/>
<feature type="coiled-coil region" evidence="1">
    <location>
        <begin position="45"/>
        <end position="143"/>
    </location>
</feature>
<feature type="compositionally biased region" description="Basic and acidic residues" evidence="2">
    <location>
        <begin position="1088"/>
        <end position="1102"/>
    </location>
</feature>
<feature type="coiled-coil region" evidence="1">
    <location>
        <begin position="306"/>
        <end position="340"/>
    </location>
</feature>
<organism evidence="3 4">
    <name type="scientific">Saprolegnia diclina (strain VS20)</name>
    <dbReference type="NCBI Taxonomy" id="1156394"/>
    <lineage>
        <taxon>Eukaryota</taxon>
        <taxon>Sar</taxon>
        <taxon>Stramenopiles</taxon>
        <taxon>Oomycota</taxon>
        <taxon>Saprolegniomycetes</taxon>
        <taxon>Saprolegniales</taxon>
        <taxon>Saprolegniaceae</taxon>
        <taxon>Saprolegnia</taxon>
    </lineage>
</organism>
<keyword evidence="1" id="KW-0175">Coiled coil</keyword>
<sequence length="1109" mass="121493">MAYPLDADGGGKWNGDAFASSLGADLLTFSVAPLTHVMKTVGSTLQQHDTLLDELAAALAKLQHLQQETNQTLVQVKANDPSAIRDEVLEMVDGLQKRIESSEADIAQAAALSNALGGKVAIIEEHEAKLDGVEANVQDLASKVDHMSARMSDFLLPNALEGLKAQILDELQDEILAHIRAEIGARRSSKPAPSLGSNGSDLHTEESTNDASASTMEATTLGNIPDNESDDDDDEVEVENNASSNEGSQGTDDSVKATEQTSVHVAPAKQELETSDMATTLVPAATRHGSRRATGVRLSLKTGPATDELETQLRELNARVARAERDREDVLERMAQLQQSVTHELREVSGRPPTFASPAVLEPKAPTELVNAAYETALETQLAKIMELTKQLQALQGSVSTNAEGVDANKTAIKATQDDLRKLRRQVDEFQETQQLMQSFAPASSSSTSSGEPSGTSAVGGGPDLSMVFAKLAEMRQAQVAASEELREALDTVVEKSADQGREMHKWVEAVQRLGAASVGHVDAEARKLKETLQRQLHQQAELISSVNEWLPLGHDIHHDLHHPDGRSPASRIAELQNLARQYHLIAPAVMTLVAAPGAHQTTLLRLRHALVDAPDGAEKIATSDLLQAATHDVSALDKANETLLRAYDQARVMIDELWSDWYDKQHSDTRQMQDQLAKDVVDLRQIQQVLARPAAPSGSNVPKESERKASHVAVGVLDNAGSLSGHHNEALKKMEQLLLTAQRRMDGFEDDLRVLSRNVLAYRNDLADKVTEGHLAKLRFQIYSELAKIHTFMGSSKFSAPPKMSIEHLPVYDDADIKGTLDAQAEMIAKLCAELKKEKDDRERELRDKESARDPGTDAELNKISAETDRFNTRLESITEKVAEMFVSLEVNRSATQPRHTIPIFNPAQMLDSFAQTIEAKLAETQDLTKKDIERIRAELGDNVRARVRRAMESLKDQMPSGLDSAATTAVGTVCCIACSRPVRFDVSTGDVVREVPGDMLGLPHHHDDEETGDRDDPEFVYRAGFRMPVNDKKNILPLLVSPRLPAKGRLEKPKGRRLVKKDTNRVDSLLREVDELDQSAMTMTERPAKSIDKKAIEARRPIAPARP</sequence>
<name>T0QWX7_SAPDV</name>
<feature type="compositionally biased region" description="Polar residues" evidence="2">
    <location>
        <begin position="209"/>
        <end position="222"/>
    </location>
</feature>
<gene>
    <name evidence="3" type="ORF">SDRG_03401</name>
</gene>
<protein>
    <submittedName>
        <fullName evidence="3">Uncharacterized protein</fullName>
    </submittedName>
</protein>
<feature type="compositionally biased region" description="Acidic residues" evidence="2">
    <location>
        <begin position="227"/>
        <end position="238"/>
    </location>
</feature>
<dbReference type="OMA" id="WHRNYNV"/>
<dbReference type="InParanoid" id="T0QWX7"/>
<feature type="compositionally biased region" description="Polar residues" evidence="2">
    <location>
        <begin position="247"/>
        <end position="257"/>
    </location>
</feature>
<feature type="region of interest" description="Disordered" evidence="2">
    <location>
        <begin position="186"/>
        <end position="257"/>
    </location>
</feature>
<dbReference type="OrthoDB" id="76977at2759"/>
<dbReference type="EMBL" id="JH767139">
    <property type="protein sequence ID" value="EQC39196.1"/>
    <property type="molecule type" value="Genomic_DNA"/>
</dbReference>
<dbReference type="STRING" id="1156394.T0QWX7"/>